<feature type="transmembrane region" description="Helical" evidence="1">
    <location>
        <begin position="87"/>
        <end position="107"/>
    </location>
</feature>
<proteinExistence type="predicted"/>
<dbReference type="Pfam" id="PF06197">
    <property type="entry name" value="DUF998"/>
    <property type="match status" value="1"/>
</dbReference>
<protein>
    <submittedName>
        <fullName evidence="2">DUF998 domain-containing protein</fullName>
    </submittedName>
</protein>
<comment type="caution">
    <text evidence="2">The sequence shown here is derived from an EMBL/GenBank/DDBJ whole genome shotgun (WGS) entry which is preliminary data.</text>
</comment>
<dbReference type="InterPro" id="IPR009339">
    <property type="entry name" value="DUF998"/>
</dbReference>
<evidence type="ECO:0000313" key="3">
    <source>
        <dbReference type="Proteomes" id="UP001597182"/>
    </source>
</evidence>
<accession>A0ABW3VIW5</accession>
<feature type="transmembrane region" description="Helical" evidence="1">
    <location>
        <begin position="127"/>
        <end position="146"/>
    </location>
</feature>
<keyword evidence="3" id="KW-1185">Reference proteome</keyword>
<feature type="transmembrane region" description="Helical" evidence="1">
    <location>
        <begin position="158"/>
        <end position="180"/>
    </location>
</feature>
<name>A0ABW3VIW5_9PSEU</name>
<dbReference type="EMBL" id="JBHTMB010000139">
    <property type="protein sequence ID" value="MFD1234700.1"/>
    <property type="molecule type" value="Genomic_DNA"/>
</dbReference>
<feature type="transmembrane region" description="Helical" evidence="1">
    <location>
        <begin position="57"/>
        <end position="80"/>
    </location>
</feature>
<feature type="transmembrane region" description="Helical" evidence="1">
    <location>
        <begin position="12"/>
        <end position="37"/>
    </location>
</feature>
<evidence type="ECO:0000313" key="2">
    <source>
        <dbReference type="EMBL" id="MFD1234700.1"/>
    </source>
</evidence>
<dbReference type="Proteomes" id="UP001597182">
    <property type="component" value="Unassembled WGS sequence"/>
</dbReference>
<keyword evidence="1" id="KW-0812">Transmembrane</keyword>
<evidence type="ECO:0000256" key="1">
    <source>
        <dbReference type="SAM" id="Phobius"/>
    </source>
</evidence>
<gene>
    <name evidence="2" type="ORF">ACFQ34_15525</name>
</gene>
<keyword evidence="1" id="KW-1133">Transmembrane helix</keyword>
<sequence>MAIRGDSTAGHAPGLAGAVTVAALVAAVPVLVLHVVGAGSVNPLAQTVSDYVAAPDGYALLAVSAAALAFAGLFVAVAAWRSRLPGAPVLAALTAAWVVGLGLVAAFPTNVAGAPADVSAVVHRWGGALVLGLAPVLAMVVARGLAARGERPVLLVRLTVATAALDAAFLLGHVPIVMLGSPGFPLLGLVERVLYALVIVLLPVIARALRPRPALLPAGPAATVPAATVPAVSAAVSSVGAGR</sequence>
<keyword evidence="1" id="KW-0472">Membrane</keyword>
<reference evidence="3" key="1">
    <citation type="journal article" date="2019" name="Int. J. Syst. Evol. Microbiol.">
        <title>The Global Catalogue of Microorganisms (GCM) 10K type strain sequencing project: providing services to taxonomists for standard genome sequencing and annotation.</title>
        <authorList>
            <consortium name="The Broad Institute Genomics Platform"/>
            <consortium name="The Broad Institute Genome Sequencing Center for Infectious Disease"/>
            <person name="Wu L."/>
            <person name="Ma J."/>
        </authorList>
    </citation>
    <scope>NUCLEOTIDE SEQUENCE [LARGE SCALE GENOMIC DNA]</scope>
    <source>
        <strain evidence="3">CCUG 49018</strain>
    </source>
</reference>
<organism evidence="2 3">
    <name type="scientific">Pseudonocardia benzenivorans</name>
    <dbReference type="NCBI Taxonomy" id="228005"/>
    <lineage>
        <taxon>Bacteria</taxon>
        <taxon>Bacillati</taxon>
        <taxon>Actinomycetota</taxon>
        <taxon>Actinomycetes</taxon>
        <taxon>Pseudonocardiales</taxon>
        <taxon>Pseudonocardiaceae</taxon>
        <taxon>Pseudonocardia</taxon>
    </lineage>
</organism>
<feature type="transmembrane region" description="Helical" evidence="1">
    <location>
        <begin position="192"/>
        <end position="209"/>
    </location>
</feature>
<dbReference type="RefSeq" id="WP_346091280.1">
    <property type="nucleotide sequence ID" value="NZ_BAABKS010000021.1"/>
</dbReference>